<feature type="binding site" evidence="8">
    <location>
        <begin position="26"/>
        <end position="28"/>
    </location>
    <ligand>
        <name>substrate</name>
    </ligand>
</feature>
<evidence type="ECO:0000256" key="7">
    <source>
        <dbReference type="ARBA" id="ARBA00023239"/>
    </source>
</evidence>
<comment type="subunit">
    <text evidence="8">Homodimer.</text>
</comment>
<comment type="catalytic activity">
    <reaction evidence="8">
        <text>6-carboxy-5,6,7,8-tetrahydropterin + H(+) = 7-carboxy-7-carbaguanine + NH4(+)</text>
        <dbReference type="Rhea" id="RHEA:27974"/>
        <dbReference type="ChEBI" id="CHEBI:15378"/>
        <dbReference type="ChEBI" id="CHEBI:28938"/>
        <dbReference type="ChEBI" id="CHEBI:61032"/>
        <dbReference type="ChEBI" id="CHEBI:61036"/>
        <dbReference type="EC" id="4.3.99.3"/>
    </reaction>
</comment>
<dbReference type="PIRSF" id="PIRSF000370">
    <property type="entry name" value="QueE"/>
    <property type="match status" value="1"/>
</dbReference>
<comment type="caution">
    <text evidence="11">The sequence shown here is derived from an EMBL/GenBank/DDBJ whole genome shotgun (WGS) entry which is preliminary data.</text>
</comment>
<dbReference type="Proteomes" id="UP001597034">
    <property type="component" value="Unassembled WGS sequence"/>
</dbReference>
<feature type="binding site" evidence="8">
    <location>
        <begin position="131"/>
        <end position="133"/>
    </location>
    <ligand>
        <name>S-adenosyl-L-methionine</name>
        <dbReference type="ChEBI" id="CHEBI:59789"/>
    </ligand>
</feature>
<dbReference type="SFLD" id="SFLDS00029">
    <property type="entry name" value="Radical_SAM"/>
    <property type="match status" value="1"/>
</dbReference>
<dbReference type="GO" id="GO:1904047">
    <property type="term" value="F:S-adenosyl-L-methionine binding"/>
    <property type="evidence" value="ECO:0007669"/>
    <property type="project" value="UniProtKB-UniRule"/>
</dbReference>
<feature type="binding site" evidence="8">
    <location>
        <position position="41"/>
    </location>
    <ligand>
        <name>substrate</name>
    </ligand>
</feature>
<feature type="domain" description="Radical SAM core" evidence="10">
    <location>
        <begin position="32"/>
        <end position="250"/>
    </location>
</feature>
<dbReference type="Gene3D" id="3.20.20.70">
    <property type="entry name" value="Aldolase class I"/>
    <property type="match status" value="1"/>
</dbReference>
<dbReference type="PANTHER" id="PTHR42836:SF1">
    <property type="entry name" value="7-CARBOXY-7-DEAZAGUANINE SYNTHASE"/>
    <property type="match status" value="1"/>
</dbReference>
<sequence length="254" mass="28384">MPVTSDVTRAADGDGDLPINELFYSLQGEGGLAGVPSVFVRTSGCNLRCWFCDSYHTSWDPTHAWMDVDDIVEAVAGYDRADHVVVTGGEPLLHDAVVDLLHELDDRGYHTTVETNGTIHRDAPIDLASVSPKLANSTPTAERDPAGEGEWAERHERDRIDINTLSRLVADYDHQLKFVVTDEADVRDVEDLLVRLRDRARVPIHDDDVLLMPEGATRERLAETRDRVAELALAHGYRYTPRLHVDLWNDAPET</sequence>
<comment type="cofactor">
    <cofactor evidence="8">
        <name>[4Fe-4S] cluster</name>
        <dbReference type="ChEBI" id="CHEBI:49883"/>
    </cofactor>
    <text evidence="8">Binds 1 [4Fe-4S] cluster. The cluster is coordinated with 3 cysteines and an exchangeable S-adenosyl-L-methionine.</text>
</comment>
<feature type="binding site" evidence="8">
    <location>
        <position position="87"/>
    </location>
    <ligand>
        <name>substrate</name>
    </ligand>
</feature>
<feature type="region of interest" description="Disordered" evidence="9">
    <location>
        <begin position="130"/>
        <end position="155"/>
    </location>
</feature>
<comment type="caution">
    <text evidence="8">Lacks conserved residue(s) required for the propagation of feature annotation.</text>
</comment>
<keyword evidence="4 8" id="KW-0460">Magnesium</keyword>
<comment type="cofactor">
    <cofactor evidence="8">
        <name>Mg(2+)</name>
        <dbReference type="ChEBI" id="CHEBI:18420"/>
    </cofactor>
</comment>
<evidence type="ECO:0000256" key="1">
    <source>
        <dbReference type="ARBA" id="ARBA00022485"/>
    </source>
</evidence>
<keyword evidence="3 8" id="KW-0479">Metal-binding</keyword>
<dbReference type="RefSeq" id="WP_256400368.1">
    <property type="nucleotide sequence ID" value="NZ_JANHJR010000002.1"/>
</dbReference>
<keyword evidence="1 8" id="KW-0004">4Fe-4S</keyword>
<protein>
    <recommendedName>
        <fullName evidence="8">7-carboxy-7-deazaguanine synthase</fullName>
        <shortName evidence="8">CDG synthase</shortName>
        <ecNumber evidence="8">4.3.99.3</ecNumber>
    </recommendedName>
    <alternativeName>
        <fullName evidence="8">Archaeosine biosynthesis protein QueE</fullName>
    </alternativeName>
</protein>
<evidence type="ECO:0000313" key="12">
    <source>
        <dbReference type="Proteomes" id="UP001597034"/>
    </source>
</evidence>
<evidence type="ECO:0000256" key="9">
    <source>
        <dbReference type="SAM" id="MobiDB-lite"/>
    </source>
</evidence>
<dbReference type="CDD" id="cd01335">
    <property type="entry name" value="Radical_SAM"/>
    <property type="match status" value="1"/>
</dbReference>
<proteinExistence type="inferred from homology"/>
<evidence type="ECO:0000256" key="3">
    <source>
        <dbReference type="ARBA" id="ARBA00022723"/>
    </source>
</evidence>
<keyword evidence="5 8" id="KW-0408">Iron</keyword>
<dbReference type="GO" id="GO:0051539">
    <property type="term" value="F:4 iron, 4 sulfur cluster binding"/>
    <property type="evidence" value="ECO:0007669"/>
    <property type="project" value="UniProtKB-UniRule"/>
</dbReference>
<feature type="binding site" evidence="8">
    <location>
        <begin position="51"/>
        <end position="53"/>
    </location>
    <ligand>
        <name>S-adenosyl-L-methionine</name>
        <dbReference type="ChEBI" id="CHEBI:59789"/>
    </ligand>
</feature>
<keyword evidence="7 8" id="KW-0456">Lyase</keyword>
<organism evidence="11 12">
    <name type="scientific">Haloarchaeobius litoreus</name>
    <dbReference type="NCBI Taxonomy" id="755306"/>
    <lineage>
        <taxon>Archaea</taxon>
        <taxon>Methanobacteriati</taxon>
        <taxon>Methanobacteriota</taxon>
        <taxon>Stenosarchaea group</taxon>
        <taxon>Halobacteria</taxon>
        <taxon>Halobacteriales</taxon>
        <taxon>Halorubellaceae</taxon>
        <taxon>Haloarchaeobius</taxon>
    </lineage>
</organism>
<gene>
    <name evidence="8" type="primary">queE</name>
    <name evidence="11" type="ORF">ACFSBL_05500</name>
</gene>
<feature type="binding site" evidence="8">
    <location>
        <position position="49"/>
    </location>
    <ligand>
        <name>[4Fe-4S] cluster</name>
        <dbReference type="ChEBI" id="CHEBI:49883"/>
        <note>4Fe-4S-S-AdoMet</note>
    </ligand>
</feature>
<dbReference type="HAMAP" id="MF_00917">
    <property type="entry name" value="QueE"/>
    <property type="match status" value="1"/>
</dbReference>
<dbReference type="EMBL" id="JBHUDO010000001">
    <property type="protein sequence ID" value="MFD1645133.1"/>
    <property type="molecule type" value="Genomic_DNA"/>
</dbReference>
<dbReference type="InterPro" id="IPR007197">
    <property type="entry name" value="rSAM"/>
</dbReference>
<evidence type="ECO:0000256" key="8">
    <source>
        <dbReference type="HAMAP-Rule" id="MF_00917"/>
    </source>
</evidence>
<comment type="function">
    <text evidence="8">Catalyzes the complex heterocyclic radical-mediated conversion of 6-carboxy-5,6,7,8-tetrahydropterin (CPH4) to 7-carboxy-7-deazaguanine (CDG), a step common to the biosynthetic pathways of all 7-deazapurine-containing compounds.</text>
</comment>
<dbReference type="PANTHER" id="PTHR42836">
    <property type="entry name" value="7-CARBOXY-7-DEAZAGUANINE SYNTHASE"/>
    <property type="match status" value="1"/>
</dbReference>
<feature type="binding site" evidence="8">
    <location>
        <position position="54"/>
    </location>
    <ligand>
        <name>Mg(2+)</name>
        <dbReference type="ChEBI" id="CHEBI:18420"/>
    </ligand>
</feature>
<feature type="binding site" evidence="8">
    <location>
        <position position="89"/>
    </location>
    <ligand>
        <name>S-adenosyl-L-methionine</name>
        <dbReference type="ChEBI" id="CHEBI:59789"/>
    </ligand>
</feature>
<evidence type="ECO:0000256" key="6">
    <source>
        <dbReference type="ARBA" id="ARBA00023014"/>
    </source>
</evidence>
<name>A0ABD6DGC2_9EURY</name>
<dbReference type="AlphaFoldDB" id="A0ABD6DGC2"/>
<feature type="compositionally biased region" description="Basic and acidic residues" evidence="9">
    <location>
        <begin position="141"/>
        <end position="155"/>
    </location>
</feature>
<keyword evidence="12" id="KW-1185">Reference proteome</keyword>
<evidence type="ECO:0000256" key="5">
    <source>
        <dbReference type="ARBA" id="ARBA00023004"/>
    </source>
</evidence>
<evidence type="ECO:0000259" key="10">
    <source>
        <dbReference type="PROSITE" id="PS51918"/>
    </source>
</evidence>
<accession>A0ABD6DGC2</accession>
<comment type="pathway">
    <text evidence="8">Purine metabolism; 7-cyano-7-deazaguanine biosynthesis.</text>
</comment>
<dbReference type="InterPro" id="IPR013785">
    <property type="entry name" value="Aldolase_TIM"/>
</dbReference>
<evidence type="ECO:0000256" key="4">
    <source>
        <dbReference type="ARBA" id="ARBA00022842"/>
    </source>
</evidence>
<comment type="cofactor">
    <cofactor evidence="8">
        <name>S-adenosyl-L-methionine</name>
        <dbReference type="ChEBI" id="CHEBI:59789"/>
    </cofactor>
    <text evidence="8">Binds 1 S-adenosyl-L-methionine per subunit.</text>
</comment>
<evidence type="ECO:0000256" key="2">
    <source>
        <dbReference type="ARBA" id="ARBA00022691"/>
    </source>
</evidence>
<dbReference type="Pfam" id="PF04055">
    <property type="entry name" value="Radical_SAM"/>
    <property type="match status" value="1"/>
</dbReference>
<dbReference type="InterPro" id="IPR024924">
    <property type="entry name" value="7-CO-7-deazaguanine_synth-like"/>
</dbReference>
<dbReference type="EC" id="4.3.99.3" evidence="8"/>
<dbReference type="GO" id="GO:0000287">
    <property type="term" value="F:magnesium ion binding"/>
    <property type="evidence" value="ECO:0007669"/>
    <property type="project" value="UniProtKB-UniRule"/>
</dbReference>
<keyword evidence="2 8" id="KW-0949">S-adenosyl-L-methionine</keyword>
<comment type="similarity">
    <text evidence="8">Belongs to the radical SAM superfamily. 7-carboxy-7-deazaguanine synthase family.</text>
</comment>
<reference evidence="11 12" key="1">
    <citation type="journal article" date="2019" name="Int. J. Syst. Evol. Microbiol.">
        <title>The Global Catalogue of Microorganisms (GCM) 10K type strain sequencing project: providing services to taxonomists for standard genome sequencing and annotation.</title>
        <authorList>
            <consortium name="The Broad Institute Genomics Platform"/>
            <consortium name="The Broad Institute Genome Sequencing Center for Infectious Disease"/>
            <person name="Wu L."/>
            <person name="Ma J."/>
        </authorList>
    </citation>
    <scope>NUCLEOTIDE SEQUENCE [LARGE SCALE GENOMIC DNA]</scope>
    <source>
        <strain evidence="11 12">CGMCC 1.10390</strain>
    </source>
</reference>
<keyword evidence="6 8" id="KW-0411">Iron-sulfur</keyword>
<evidence type="ECO:0000313" key="11">
    <source>
        <dbReference type="EMBL" id="MFD1645133.1"/>
    </source>
</evidence>
<feature type="binding site" evidence="8">
    <location>
        <position position="52"/>
    </location>
    <ligand>
        <name>[4Fe-4S] cluster</name>
        <dbReference type="ChEBI" id="CHEBI:49883"/>
        <note>4Fe-4S-S-AdoMet</note>
    </ligand>
</feature>
<dbReference type="GO" id="GO:0016840">
    <property type="term" value="F:carbon-nitrogen lyase activity"/>
    <property type="evidence" value="ECO:0007669"/>
    <property type="project" value="UniProtKB-UniRule"/>
</dbReference>
<dbReference type="PROSITE" id="PS51918">
    <property type="entry name" value="RADICAL_SAM"/>
    <property type="match status" value="1"/>
</dbReference>
<dbReference type="InterPro" id="IPR058240">
    <property type="entry name" value="rSAM_sf"/>
</dbReference>
<feature type="binding site" evidence="8">
    <location>
        <position position="45"/>
    </location>
    <ligand>
        <name>[4Fe-4S] cluster</name>
        <dbReference type="ChEBI" id="CHEBI:49883"/>
        <note>4Fe-4S-S-AdoMet</note>
    </ligand>
</feature>
<dbReference type="SUPFAM" id="SSF102114">
    <property type="entry name" value="Radical SAM enzymes"/>
    <property type="match status" value="1"/>
</dbReference>